<reference evidence="2" key="1">
    <citation type="submission" date="2020-03" db="EMBL/GenBank/DDBJ databases">
        <title>Draft sequencing of Calidifontibacter sp. DB0510.</title>
        <authorList>
            <person name="Kim D.-U."/>
        </authorList>
    </citation>
    <scope>NUCLEOTIDE SEQUENCE</scope>
    <source>
        <strain evidence="2">DB0510</strain>
    </source>
</reference>
<dbReference type="Proteomes" id="UP000744769">
    <property type="component" value="Unassembled WGS sequence"/>
</dbReference>
<proteinExistence type="predicted"/>
<sequence>MYQLTVSYAHPQDPEAFLSHYEQVHLPLAAKFPRLVTASWQRCETLDGSQPPHFVIAQLCWETKEDALADMGTDEGKAVARDLRNFAQAGVDMDFGELNPAR</sequence>
<dbReference type="AlphaFoldDB" id="A0A967B044"/>
<dbReference type="NCBIfam" id="TIGR02118">
    <property type="entry name" value="EthD family reductase"/>
    <property type="match status" value="1"/>
</dbReference>
<evidence type="ECO:0000259" key="1">
    <source>
        <dbReference type="Pfam" id="PF07110"/>
    </source>
</evidence>
<feature type="domain" description="EthD" evidence="1">
    <location>
        <begin position="10"/>
        <end position="88"/>
    </location>
</feature>
<comment type="caution">
    <text evidence="2">The sequence shown here is derived from an EMBL/GenBank/DDBJ whole genome shotgun (WGS) entry which is preliminary data.</text>
</comment>
<dbReference type="InterPro" id="IPR011008">
    <property type="entry name" value="Dimeric_a/b-barrel"/>
</dbReference>
<dbReference type="SUPFAM" id="SSF54909">
    <property type="entry name" value="Dimeric alpha+beta barrel"/>
    <property type="match status" value="1"/>
</dbReference>
<organism evidence="2 3">
    <name type="scientific">Metallococcus carri</name>
    <dbReference type="NCBI Taxonomy" id="1656884"/>
    <lineage>
        <taxon>Bacteria</taxon>
        <taxon>Bacillati</taxon>
        <taxon>Actinomycetota</taxon>
        <taxon>Actinomycetes</taxon>
        <taxon>Micrococcales</taxon>
        <taxon>Dermacoccaceae</taxon>
        <taxon>Metallococcus</taxon>
    </lineage>
</organism>
<dbReference type="Gene3D" id="3.30.70.100">
    <property type="match status" value="1"/>
</dbReference>
<keyword evidence="3" id="KW-1185">Reference proteome</keyword>
<protein>
    <submittedName>
        <fullName evidence="2">EthD family reductase</fullName>
    </submittedName>
</protein>
<dbReference type="EMBL" id="JAAOIV010000004">
    <property type="protein sequence ID" value="NHN55612.1"/>
    <property type="molecule type" value="Genomic_DNA"/>
</dbReference>
<accession>A0A967B044</accession>
<evidence type="ECO:0000313" key="3">
    <source>
        <dbReference type="Proteomes" id="UP000744769"/>
    </source>
</evidence>
<dbReference type="RefSeq" id="WP_166195451.1">
    <property type="nucleotide sequence ID" value="NZ_JAAOIV010000004.1"/>
</dbReference>
<evidence type="ECO:0000313" key="2">
    <source>
        <dbReference type="EMBL" id="NHN55612.1"/>
    </source>
</evidence>
<dbReference type="InterPro" id="IPR009799">
    <property type="entry name" value="EthD_dom"/>
</dbReference>
<gene>
    <name evidence="2" type="ORF">G9U51_07435</name>
</gene>
<name>A0A967B044_9MICO</name>
<dbReference type="Pfam" id="PF07110">
    <property type="entry name" value="EthD"/>
    <property type="match status" value="1"/>
</dbReference>
<dbReference type="GO" id="GO:0016491">
    <property type="term" value="F:oxidoreductase activity"/>
    <property type="evidence" value="ECO:0007669"/>
    <property type="project" value="InterPro"/>
</dbReference>